<accession>A0A2N9LPW7</accession>
<organism evidence="1 2">
    <name type="scientific">Candidatus Sulfuritelmatomonas gaucii</name>
    <dbReference type="NCBI Taxonomy" id="2043161"/>
    <lineage>
        <taxon>Bacteria</taxon>
        <taxon>Pseudomonadati</taxon>
        <taxon>Acidobacteriota</taxon>
        <taxon>Terriglobia</taxon>
        <taxon>Terriglobales</taxon>
        <taxon>Acidobacteriaceae</taxon>
        <taxon>Candidatus Sulfuritelmatomonas</taxon>
    </lineage>
</organism>
<evidence type="ECO:0000313" key="1">
    <source>
        <dbReference type="EMBL" id="SPE25286.1"/>
    </source>
</evidence>
<protein>
    <submittedName>
        <fullName evidence="1">Uncharacterized protein</fullName>
    </submittedName>
</protein>
<gene>
    <name evidence="1" type="ORF">SBA5_490061</name>
</gene>
<name>A0A2N9LPW7_9BACT</name>
<sequence length="125" mass="13484">MAFEGQSECAVRECGSPCSEGANLCQDHSVPGMVIKHGNGDCVITAWYAEYANEAGVILLNDYALGDLFGGEVGFKAKLGQQGFVKVRILRTPEELEAAKVRVAKAPGKWSGPWLTEYAWESSSK</sequence>
<dbReference type="Proteomes" id="UP000239735">
    <property type="component" value="Unassembled WGS sequence"/>
</dbReference>
<reference evidence="2" key="1">
    <citation type="submission" date="2018-02" db="EMBL/GenBank/DDBJ databases">
        <authorList>
            <person name="Hausmann B."/>
        </authorList>
    </citation>
    <scope>NUCLEOTIDE SEQUENCE [LARGE SCALE GENOMIC DNA]</scope>
    <source>
        <strain evidence="2">Peat soil MAG SbA5</strain>
    </source>
</reference>
<evidence type="ECO:0000313" key="2">
    <source>
        <dbReference type="Proteomes" id="UP000239735"/>
    </source>
</evidence>
<proteinExistence type="predicted"/>
<dbReference type="EMBL" id="OKRB01000107">
    <property type="protein sequence ID" value="SPE25286.1"/>
    <property type="molecule type" value="Genomic_DNA"/>
</dbReference>
<dbReference type="AlphaFoldDB" id="A0A2N9LPW7"/>